<dbReference type="AlphaFoldDB" id="A0A1X7M6I8"/>
<dbReference type="EMBL" id="FXAT01000020">
    <property type="protein sequence ID" value="SMG61307.1"/>
    <property type="molecule type" value="Genomic_DNA"/>
</dbReference>
<keyword evidence="3" id="KW-1185">Reference proteome</keyword>
<evidence type="ECO:0000313" key="2">
    <source>
        <dbReference type="EMBL" id="SMG61307.1"/>
    </source>
</evidence>
<dbReference type="InterPro" id="IPR005565">
    <property type="entry name" value="Hemolysn_activator_HlyB_C"/>
</dbReference>
<evidence type="ECO:0000259" key="1">
    <source>
        <dbReference type="Pfam" id="PF03865"/>
    </source>
</evidence>
<sequence length="274" mass="27634">MGVSDASVWDEGGTDRVLAHIVGGALIGGLSGGSVFSAVGGAAGAGLTSKLANQLDSLSKSVAAETGSDLLGNLAANVAAGMGGALVGGTAGASTGTSVDLYNRQLDPKEKTLAQQLVDASGGQYTVAQIENQLRQMDMSNNGTTVSGAPATLVGQTPTDSGAQWISAGTTANGQSILTQITAPSNAALQSYILANYNSVSPGQVPSEFTYPSSGAGGSINVTGPFTNDELNYIDDLTIGSRYTVRGFSGQTMLAAEKGLYWRNELQYPLGQTG</sequence>
<dbReference type="Proteomes" id="UP000193228">
    <property type="component" value="Unassembled WGS sequence"/>
</dbReference>
<gene>
    <name evidence="2" type="ORF">SAMN06265784_12089</name>
</gene>
<protein>
    <recommendedName>
        <fullName evidence="1">Haemolysin activator HlyB C-terminal domain-containing protein</fullName>
    </recommendedName>
</protein>
<dbReference type="Pfam" id="PF03865">
    <property type="entry name" value="ShlB"/>
    <property type="match status" value="1"/>
</dbReference>
<name>A0A1X7M6I8_9BURK</name>
<feature type="domain" description="Haemolysin activator HlyB C-terminal" evidence="1">
    <location>
        <begin position="220"/>
        <end position="269"/>
    </location>
</feature>
<organism evidence="2 3">
    <name type="scientific">Paraburkholderia susongensis</name>
    <dbReference type="NCBI Taxonomy" id="1515439"/>
    <lineage>
        <taxon>Bacteria</taxon>
        <taxon>Pseudomonadati</taxon>
        <taxon>Pseudomonadota</taxon>
        <taxon>Betaproteobacteria</taxon>
        <taxon>Burkholderiales</taxon>
        <taxon>Burkholderiaceae</taxon>
        <taxon>Paraburkholderia</taxon>
    </lineage>
</organism>
<dbReference type="Gene3D" id="2.40.160.50">
    <property type="entry name" value="membrane protein fhac: a member of the omp85/tpsb transporter family"/>
    <property type="match status" value="1"/>
</dbReference>
<reference evidence="3" key="1">
    <citation type="submission" date="2017-04" db="EMBL/GenBank/DDBJ databases">
        <authorList>
            <person name="Varghese N."/>
            <person name="Submissions S."/>
        </authorList>
    </citation>
    <scope>NUCLEOTIDE SEQUENCE [LARGE SCALE GENOMIC DNA]</scope>
    <source>
        <strain evidence="3">LMG 29540</strain>
    </source>
</reference>
<evidence type="ECO:0000313" key="3">
    <source>
        <dbReference type="Proteomes" id="UP000193228"/>
    </source>
</evidence>
<proteinExistence type="predicted"/>
<accession>A0A1X7M6I8</accession>
<dbReference type="STRING" id="1515439.SAMN06265784_12089"/>